<feature type="region of interest" description="Disordered" evidence="1">
    <location>
        <begin position="198"/>
        <end position="217"/>
    </location>
</feature>
<evidence type="ECO:0000313" key="2">
    <source>
        <dbReference type="EMBL" id="SPC88335.1"/>
    </source>
</evidence>
<gene>
    <name evidence="2" type="ORF">FSB_LOCUS16217</name>
</gene>
<dbReference type="AlphaFoldDB" id="A0A2N9FML8"/>
<dbReference type="EMBL" id="OIVN01000990">
    <property type="protein sequence ID" value="SPC88335.1"/>
    <property type="molecule type" value="Genomic_DNA"/>
</dbReference>
<sequence>MITIRDDELESILHRQKRAIEIMALGALHAKQNPNMNLSNCYHPSFISKIATPSNMIIIPDDDDDEHERISLQVKKQAKEISAFRRFHANHNPNTKMVALTSCMPFNKSTQGIHAKSKIHKPMYNSRSFTGQRYGHGTHQIPALMNLQPSQVLVTNYVMMNPQPTTKRDGVLGNHQNGNGNMSFCDYHANATNHQAGEVGHESHEGELEELDLSLKL</sequence>
<accession>A0A2N9FML8</accession>
<evidence type="ECO:0000256" key="1">
    <source>
        <dbReference type="SAM" id="MobiDB-lite"/>
    </source>
</evidence>
<organism evidence="2">
    <name type="scientific">Fagus sylvatica</name>
    <name type="common">Beechnut</name>
    <dbReference type="NCBI Taxonomy" id="28930"/>
    <lineage>
        <taxon>Eukaryota</taxon>
        <taxon>Viridiplantae</taxon>
        <taxon>Streptophyta</taxon>
        <taxon>Embryophyta</taxon>
        <taxon>Tracheophyta</taxon>
        <taxon>Spermatophyta</taxon>
        <taxon>Magnoliopsida</taxon>
        <taxon>eudicotyledons</taxon>
        <taxon>Gunneridae</taxon>
        <taxon>Pentapetalae</taxon>
        <taxon>rosids</taxon>
        <taxon>fabids</taxon>
        <taxon>Fagales</taxon>
        <taxon>Fagaceae</taxon>
        <taxon>Fagus</taxon>
    </lineage>
</organism>
<protein>
    <submittedName>
        <fullName evidence="2">Uncharacterized protein</fullName>
    </submittedName>
</protein>
<reference evidence="2" key="1">
    <citation type="submission" date="2018-02" db="EMBL/GenBank/DDBJ databases">
        <authorList>
            <person name="Cohen D.B."/>
            <person name="Kent A.D."/>
        </authorList>
    </citation>
    <scope>NUCLEOTIDE SEQUENCE</scope>
</reference>
<name>A0A2N9FML8_FAGSY</name>
<proteinExistence type="predicted"/>
<feature type="compositionally biased region" description="Acidic residues" evidence="1">
    <location>
        <begin position="207"/>
        <end position="217"/>
    </location>
</feature>